<dbReference type="GO" id="GO:0008422">
    <property type="term" value="F:beta-glucosidase activity"/>
    <property type="evidence" value="ECO:0007669"/>
    <property type="project" value="UniProtKB-EC"/>
</dbReference>
<name>A0ABX0TRF9_9SPHN</name>
<evidence type="ECO:0000259" key="3">
    <source>
        <dbReference type="SMART" id="SM01217"/>
    </source>
</evidence>
<sequence length="774" mass="81591">MTLDQKLQQLTGSTPEILPELPACYGARHVSGIKALAIPTFRITNGPVGVGQNDCISTSVKAAMDGGKEPVWRPYTDPTSAQATALPSAMAVAASFDPRVAAAFGGVIAREMNNLALHVFEAPGMNLARLPIGGRNFEYYGEDPYLAGTMAVAEIKAVQSKGLIGMAKHFVANEQETNRMTIQETVDEQTLRELYLIPFEMSVKDGHVAAIMCSYNFLNGLQACDNKPMLTQVLRDDWKFSGYVQSDFFAMKTTEASLAAGTDHEMPTPLHWTPVKIRAALKAGTITQTEIDTALERRYTQMFKAGIFDRPLVQTPIDFVTNGKIAREIGASGAVLLQNNGALPIAATAKTIVLVGKASQPYAQQAITGGSILGKWIGAGGGSSDVVPHYAVSPIEGLRGGLPESATVKLVLVDDDNATATIDGKSVPFDQALVIIAKADSIVIMAGTNSEEGADRATFATADGQKLAALASAGMSLDWYVAKPSKIATVNPADNQAKLSGTTAMIKAILSANSTTAAKMAQKTVLVLKDNASIAMDPALVGAQGPAILEVWFPGQEDGNITADLLLGKVNPSGRLPVTFPIAGKTFLDAVTAQQYPGVPSGSKQTVIYSEKLAIGYRWYDANVSGSCAVTAASNPCVAFPFGHGLSYSRFTATKPRLSPEAKSGGYRVSATVKNSSQNAGRQVMQVYLSLPPSADALGAPQPPKRLIGFQHIDLAPGASKAVEITIDPAGSNHPLSVWNAAIKAWVIPKGRFTVWAGNSASPGDLVKAGTFQR</sequence>
<dbReference type="PRINTS" id="PR00133">
    <property type="entry name" value="GLHYDRLASE3"/>
</dbReference>
<evidence type="ECO:0000313" key="4">
    <source>
        <dbReference type="EMBL" id="NIJ06724.1"/>
    </source>
</evidence>
<dbReference type="Pfam" id="PF14310">
    <property type="entry name" value="Fn3-like"/>
    <property type="match status" value="1"/>
</dbReference>
<evidence type="ECO:0000313" key="5">
    <source>
        <dbReference type="Proteomes" id="UP000727456"/>
    </source>
</evidence>
<dbReference type="InterPro" id="IPR036962">
    <property type="entry name" value="Glyco_hydro_3_N_sf"/>
</dbReference>
<dbReference type="InterPro" id="IPR001764">
    <property type="entry name" value="Glyco_hydro_3_N"/>
</dbReference>
<dbReference type="Gene3D" id="3.40.50.1700">
    <property type="entry name" value="Glycoside hydrolase family 3 C-terminal domain"/>
    <property type="match status" value="1"/>
</dbReference>
<dbReference type="SUPFAM" id="SSF51445">
    <property type="entry name" value="(Trans)glycosidases"/>
    <property type="match status" value="1"/>
</dbReference>
<dbReference type="InterPro" id="IPR002772">
    <property type="entry name" value="Glyco_hydro_3_C"/>
</dbReference>
<dbReference type="PANTHER" id="PTHR42715:SF10">
    <property type="entry name" value="BETA-GLUCOSIDASE"/>
    <property type="match status" value="1"/>
</dbReference>
<dbReference type="InterPro" id="IPR017853">
    <property type="entry name" value="GH"/>
</dbReference>
<keyword evidence="2 4" id="KW-0378">Hydrolase</keyword>
<dbReference type="Proteomes" id="UP000727456">
    <property type="component" value="Unassembled WGS sequence"/>
</dbReference>
<protein>
    <submittedName>
        <fullName evidence="4">Beta-glucosidase</fullName>
        <ecNumber evidence="4">3.2.1.21</ecNumber>
    </submittedName>
</protein>
<organism evidence="4 5">
    <name type="scientific">Sphingomonas vulcanisoli</name>
    <dbReference type="NCBI Taxonomy" id="1658060"/>
    <lineage>
        <taxon>Bacteria</taxon>
        <taxon>Pseudomonadati</taxon>
        <taxon>Pseudomonadota</taxon>
        <taxon>Alphaproteobacteria</taxon>
        <taxon>Sphingomonadales</taxon>
        <taxon>Sphingomonadaceae</taxon>
        <taxon>Sphingomonas</taxon>
    </lineage>
</organism>
<proteinExistence type="inferred from homology"/>
<keyword evidence="4" id="KW-0326">Glycosidase</keyword>
<keyword evidence="5" id="KW-1185">Reference proteome</keyword>
<dbReference type="Pfam" id="PF00933">
    <property type="entry name" value="Glyco_hydro_3"/>
    <property type="match status" value="1"/>
</dbReference>
<dbReference type="SMART" id="SM01217">
    <property type="entry name" value="Fn3_like"/>
    <property type="match status" value="1"/>
</dbReference>
<dbReference type="InterPro" id="IPR026891">
    <property type="entry name" value="Fn3-like"/>
</dbReference>
<dbReference type="InterPro" id="IPR013783">
    <property type="entry name" value="Ig-like_fold"/>
</dbReference>
<gene>
    <name evidence="4" type="ORF">FHS31_000306</name>
</gene>
<comment type="similarity">
    <text evidence="1">Belongs to the glycosyl hydrolase 3 family.</text>
</comment>
<feature type="domain" description="Fibronectin type III-like" evidence="3">
    <location>
        <begin position="683"/>
        <end position="761"/>
    </location>
</feature>
<dbReference type="Pfam" id="PF01915">
    <property type="entry name" value="Glyco_hydro_3_C"/>
    <property type="match status" value="2"/>
</dbReference>
<dbReference type="InterPro" id="IPR050288">
    <property type="entry name" value="Cellulose_deg_GH3"/>
</dbReference>
<dbReference type="PANTHER" id="PTHR42715">
    <property type="entry name" value="BETA-GLUCOSIDASE"/>
    <property type="match status" value="1"/>
</dbReference>
<evidence type="ECO:0000256" key="1">
    <source>
        <dbReference type="ARBA" id="ARBA00005336"/>
    </source>
</evidence>
<dbReference type="Gene3D" id="2.60.40.10">
    <property type="entry name" value="Immunoglobulins"/>
    <property type="match status" value="1"/>
</dbReference>
<comment type="caution">
    <text evidence="4">The sequence shown here is derived from an EMBL/GenBank/DDBJ whole genome shotgun (WGS) entry which is preliminary data.</text>
</comment>
<accession>A0ABX0TRF9</accession>
<dbReference type="InterPro" id="IPR036881">
    <property type="entry name" value="Glyco_hydro_3_C_sf"/>
</dbReference>
<dbReference type="RefSeq" id="WP_167071339.1">
    <property type="nucleotide sequence ID" value="NZ_JAAOZC010000001.1"/>
</dbReference>
<reference evidence="4 5" key="1">
    <citation type="submission" date="2020-03" db="EMBL/GenBank/DDBJ databases">
        <title>Genomic Encyclopedia of Type Strains, Phase III (KMG-III): the genomes of soil and plant-associated and newly described type strains.</title>
        <authorList>
            <person name="Whitman W."/>
        </authorList>
    </citation>
    <scope>NUCLEOTIDE SEQUENCE [LARGE SCALE GENOMIC DNA]</scope>
    <source>
        <strain evidence="4 5">CECT 8804</strain>
    </source>
</reference>
<dbReference type="EC" id="3.2.1.21" evidence="4"/>
<evidence type="ECO:0000256" key="2">
    <source>
        <dbReference type="ARBA" id="ARBA00022801"/>
    </source>
</evidence>
<dbReference type="EMBL" id="JAAOZC010000001">
    <property type="protein sequence ID" value="NIJ06724.1"/>
    <property type="molecule type" value="Genomic_DNA"/>
</dbReference>
<dbReference type="Gene3D" id="3.20.20.300">
    <property type="entry name" value="Glycoside hydrolase, family 3, N-terminal domain"/>
    <property type="match status" value="1"/>
</dbReference>
<dbReference type="SUPFAM" id="SSF52279">
    <property type="entry name" value="Beta-D-glucan exohydrolase, C-terminal domain"/>
    <property type="match status" value="1"/>
</dbReference>